<feature type="compositionally biased region" description="Low complexity" evidence="1">
    <location>
        <begin position="1170"/>
        <end position="1179"/>
    </location>
</feature>
<feature type="region of interest" description="Disordered" evidence="1">
    <location>
        <begin position="1331"/>
        <end position="1449"/>
    </location>
</feature>
<feature type="compositionally biased region" description="Polar residues" evidence="1">
    <location>
        <begin position="247"/>
        <end position="260"/>
    </location>
</feature>
<feature type="chain" id="PRO_5035182207" evidence="2">
    <location>
        <begin position="19"/>
        <end position="1851"/>
    </location>
</feature>
<feature type="region of interest" description="Disordered" evidence="1">
    <location>
        <begin position="422"/>
        <end position="441"/>
    </location>
</feature>
<feature type="compositionally biased region" description="Polar residues" evidence="1">
    <location>
        <begin position="1668"/>
        <end position="1682"/>
    </location>
</feature>
<feature type="compositionally biased region" description="Polar residues" evidence="1">
    <location>
        <begin position="1003"/>
        <end position="1027"/>
    </location>
</feature>
<feature type="compositionally biased region" description="Polar residues" evidence="1">
    <location>
        <begin position="632"/>
        <end position="647"/>
    </location>
</feature>
<feature type="compositionally biased region" description="Polar residues" evidence="1">
    <location>
        <begin position="1623"/>
        <end position="1644"/>
    </location>
</feature>
<feature type="compositionally biased region" description="Basic and acidic residues" evidence="1">
    <location>
        <begin position="737"/>
        <end position="758"/>
    </location>
</feature>
<feature type="compositionally biased region" description="Polar residues" evidence="1">
    <location>
        <begin position="331"/>
        <end position="340"/>
    </location>
</feature>
<organism evidence="3 4">
    <name type="scientific">Cimex lectularius</name>
    <name type="common">Bed bug</name>
    <name type="synonym">Acanthia lectularia</name>
    <dbReference type="NCBI Taxonomy" id="79782"/>
    <lineage>
        <taxon>Eukaryota</taxon>
        <taxon>Metazoa</taxon>
        <taxon>Ecdysozoa</taxon>
        <taxon>Arthropoda</taxon>
        <taxon>Hexapoda</taxon>
        <taxon>Insecta</taxon>
        <taxon>Pterygota</taxon>
        <taxon>Neoptera</taxon>
        <taxon>Paraneoptera</taxon>
        <taxon>Hemiptera</taxon>
        <taxon>Heteroptera</taxon>
        <taxon>Panheteroptera</taxon>
        <taxon>Cimicomorpha</taxon>
        <taxon>Cimicidae</taxon>
        <taxon>Cimex</taxon>
    </lineage>
</organism>
<feature type="compositionally biased region" description="Polar residues" evidence="1">
    <location>
        <begin position="1488"/>
        <end position="1499"/>
    </location>
</feature>
<feature type="compositionally biased region" description="Polar residues" evidence="1">
    <location>
        <begin position="936"/>
        <end position="968"/>
    </location>
</feature>
<keyword evidence="2" id="KW-0732">Signal</keyword>
<name>A0A8I6TJ14_CIMLE</name>
<feature type="region of interest" description="Disordered" evidence="1">
    <location>
        <begin position="936"/>
        <end position="1182"/>
    </location>
</feature>
<keyword evidence="4" id="KW-1185">Reference proteome</keyword>
<feature type="compositionally biased region" description="Polar residues" evidence="1">
    <location>
        <begin position="1511"/>
        <end position="1520"/>
    </location>
</feature>
<feature type="region of interest" description="Disordered" evidence="1">
    <location>
        <begin position="608"/>
        <end position="830"/>
    </location>
</feature>
<feature type="compositionally biased region" description="Basic and acidic residues" evidence="1">
    <location>
        <begin position="1595"/>
        <end position="1617"/>
    </location>
</feature>
<feature type="compositionally biased region" description="Polar residues" evidence="1">
    <location>
        <begin position="802"/>
        <end position="830"/>
    </location>
</feature>
<feature type="compositionally biased region" description="Low complexity" evidence="1">
    <location>
        <begin position="1127"/>
        <end position="1141"/>
    </location>
</feature>
<feature type="region of interest" description="Disordered" evidence="1">
    <location>
        <begin position="245"/>
        <end position="288"/>
    </location>
</feature>
<accession>A0A8I6TJ14</accession>
<feature type="compositionally biased region" description="Basic residues" evidence="1">
    <location>
        <begin position="1109"/>
        <end position="1125"/>
    </location>
</feature>
<evidence type="ECO:0000256" key="2">
    <source>
        <dbReference type="SAM" id="SignalP"/>
    </source>
</evidence>
<dbReference type="GeneID" id="106668918"/>
<reference evidence="3" key="1">
    <citation type="submission" date="2022-01" db="UniProtKB">
        <authorList>
            <consortium name="EnsemblMetazoa"/>
        </authorList>
    </citation>
    <scope>IDENTIFICATION</scope>
</reference>
<feature type="compositionally biased region" description="Polar residues" evidence="1">
    <location>
        <begin position="1048"/>
        <end position="1063"/>
    </location>
</feature>
<feature type="compositionally biased region" description="Polar residues" evidence="1">
    <location>
        <begin position="268"/>
        <end position="277"/>
    </location>
</feature>
<feature type="compositionally biased region" description="Low complexity" evidence="1">
    <location>
        <begin position="608"/>
        <end position="627"/>
    </location>
</feature>
<feature type="compositionally biased region" description="Basic and acidic residues" evidence="1">
    <location>
        <begin position="1064"/>
        <end position="1077"/>
    </location>
</feature>
<feature type="compositionally biased region" description="Polar residues" evidence="1">
    <location>
        <begin position="70"/>
        <end position="81"/>
    </location>
</feature>
<feature type="signal peptide" evidence="2">
    <location>
        <begin position="1"/>
        <end position="18"/>
    </location>
</feature>
<feature type="compositionally biased region" description="Low complexity" evidence="1">
    <location>
        <begin position="1095"/>
        <end position="1108"/>
    </location>
</feature>
<feature type="compositionally biased region" description="Polar residues" evidence="1">
    <location>
        <begin position="1567"/>
        <end position="1581"/>
    </location>
</feature>
<evidence type="ECO:0000313" key="3">
    <source>
        <dbReference type="EnsemblMetazoa" id="XP_014253594.1"/>
    </source>
</evidence>
<dbReference type="OMA" id="NTINQEY"/>
<evidence type="ECO:0000313" key="4">
    <source>
        <dbReference type="Proteomes" id="UP000494040"/>
    </source>
</evidence>
<feature type="compositionally biased region" description="Basic and acidic residues" evidence="1">
    <location>
        <begin position="685"/>
        <end position="695"/>
    </location>
</feature>
<feature type="region of interest" description="Disordered" evidence="1">
    <location>
        <begin position="70"/>
        <end position="96"/>
    </location>
</feature>
<dbReference type="KEGG" id="clec:106668918"/>
<feature type="compositionally biased region" description="Polar residues" evidence="1">
    <location>
        <begin position="713"/>
        <end position="736"/>
    </location>
</feature>
<feature type="region of interest" description="Disordered" evidence="1">
    <location>
        <begin position="184"/>
        <end position="211"/>
    </location>
</feature>
<dbReference type="RefSeq" id="XP_014253594.1">
    <property type="nucleotide sequence ID" value="XM_014398108.2"/>
</dbReference>
<feature type="compositionally biased region" description="Polar residues" evidence="1">
    <location>
        <begin position="766"/>
        <end position="778"/>
    </location>
</feature>
<proteinExistence type="predicted"/>
<feature type="compositionally biased region" description="Basic and acidic residues" evidence="1">
    <location>
        <begin position="1466"/>
        <end position="1476"/>
    </location>
</feature>
<feature type="compositionally biased region" description="Basic and acidic residues" evidence="1">
    <location>
        <begin position="781"/>
        <end position="793"/>
    </location>
</feature>
<feature type="region of interest" description="Disordered" evidence="1">
    <location>
        <begin position="1466"/>
        <end position="1693"/>
    </location>
</feature>
<sequence>MWAARTASILFVLTLSSAEEAQLKWSKPASERVSGDWVPLSAEQLGQASARSLGAPSQRNHLVQGLYQEDNGNNFANTFHQPPQFRPDNAPRQQEKFNQPQVLSQQFLPPQIPPHLLAQQLPPQLLNQQFENTFNQFPHNAGLLRPHFVVPQNHFGQPPPPPPVRKDAVRQHAVPEEKLPVRNLQNPGFASQQNSFADSRPNHQQHQQPVARPVGETVPYMKGMRGGEKEEVQILYVPVETLKQRGKASSVSNGVSSQDAQGALSREPTFQSLPQSHHNQKETQKFRHPIQPLKEQIPARHLTNVDFVAVPKSTPLEQPQRAQEEYDSTKDTSQQVSSSELKQDEQAKYVQTQPQNYNTRYPTEEAQYDQTNFRQYHNEKELYTERPRLEYNLKSRFTKMPDSFLLPEDNTRRPAEVYRDEVRPSKLPPPNQPPLSVYMETSPNSKVGDVLSLLKDAKTIPVLDTIGPDSPQVFVGPSNLKPPHGYVKFELPYLSSLDGNRVERKVLQLPFFVAPLNFQPPPGYSKIPFPPPHIGSVVLSNYTARAVTEKYATTPSYSVSSSYRDPYTIPADISSISPQLPSLINSLQEEQYGPTTLATTSTQEVVTEAVTEEVQTTTTPRRTQNTRGHNYRGSQKAQFSAPTSSATRRPYGQRQRRPYNSRTQSRVTTTTTTTEEPYTNVRQSLVRDDQVHQDQHTTQNNQRNFEDRYHESAVQSTGTHSNVDDSTTGFLYQQSQKEPEDKRLVSEPARTKELDRNFRTQAFVPQYTTDYYNPQENANVYEKEKTPSTRDPVEPQSPPATYRSQPQPENQQSVYSSFESQFSPRPVNHDQNSQFAVAQGENDKSLRTNSGYSTEATLQRQKYKENADQLPYSVFRGPSVGIGQLPPEYREDEARTKTMDTYFPQSYENPTLNVDEVAKPQEVPSYDVNYKPVQYTTQRATENTQPDYKEYPSSSSRNNLLEHTTSVVTDPPMKPVYKSENLYGNEEVSNPVVKQKTFRPTHEQTSSDEYSTKTTSENYVETTTRAQPSERPHLRSRGRVRGRPLYSRQKTTTEPPNYPSNFGESREQSYKEEKRVNGDFSPNSFRLGVFNNDDTPYTTSPPTEATTRTTHRKLSNHRTVQRRPLRPTTTPAPSTTTSAPSGVKYLIRTRRPSNPPQTKLHASRGRIRRPTTPTTTTTTEASVLAETEPWTVPQLPNFNYRDEDASYNPVSVKGSQYDSFSRSPVVTRDENKFEQYQTTPNVSGNERFTARPKSQEVSYVERDEDTYLQPVRKIRPTQPPAYDEGLEYVPYNQDTSPEPVRKVTFKSKEPQFSYEAQTEQYDNYQNYETSQKTLQRHREPYVSRVEQQQERVTNQAKTTGKHRGTSPPSVYYQEQDFEPEPEKTYRTTRRPLARHRESQTNPPAVYNQAEGKGVYQSDDESPHVGLRVEVPDTNPTPQPYSDGLPLDKNYKHFTTTQKIAVYKEPAKETYSEDKYLPDSNPKLIPDKNSAQENKYNSKSSKQKEAEDFWNQAVTIQQSKSYVYEPDDVPSLSDQSKKGNGKSNNNQPVFNEYDDYSGFQDPEKPITLDQSPFPSNDQQVTYTGLKPNVNVGKESQYPEKDTADEPAKAKDDPAESQEKPASVGSPTVEASSQETTSESVLSTTRKPGKRRGTWVRVRVKKPKDFLETAESQRFGSLSGNSLPVNPIKANEKKMDQVKETVDKLANQSKEVDSSMTDTTTEAPSVMEQYQNTLTTMIRDYMKGGNEEGKEKQDVVDETTQATTEAYDTTTIPTTTEFDQTYTTSKIEDGTLFNSEAPSTTFYPQTVTPKVLGTSTTTEISLETEICYKGRCVKTKRGKDTGVKDESDLMTVE</sequence>
<evidence type="ECO:0000256" key="1">
    <source>
        <dbReference type="SAM" id="MobiDB-lite"/>
    </source>
</evidence>
<protein>
    <submittedName>
        <fullName evidence="3">Uncharacterized protein</fullName>
    </submittedName>
</protein>
<dbReference type="OrthoDB" id="6382824at2759"/>
<feature type="region of interest" description="Disordered" evidence="1">
    <location>
        <begin position="311"/>
        <end position="349"/>
    </location>
</feature>
<feature type="compositionally biased region" description="Basic residues" evidence="1">
    <location>
        <begin position="1645"/>
        <end position="1660"/>
    </location>
</feature>
<feature type="compositionally biased region" description="Polar residues" evidence="1">
    <location>
        <begin position="184"/>
        <end position="208"/>
    </location>
</feature>
<dbReference type="Proteomes" id="UP000494040">
    <property type="component" value="Unassembled WGS sequence"/>
</dbReference>
<dbReference type="EnsemblMetazoa" id="XM_014398108.2">
    <property type="protein sequence ID" value="XP_014253594.1"/>
    <property type="gene ID" value="LOC106668918"/>
</dbReference>